<protein>
    <submittedName>
        <fullName evidence="1">Uncharacterized protein</fullName>
    </submittedName>
</protein>
<dbReference type="EMBL" id="CP021056">
    <property type="protein sequence ID" value="QXE23008.1"/>
    <property type="molecule type" value="Genomic_DNA"/>
</dbReference>
<gene>
    <name evidence="1" type="ORF">B6N60_01696</name>
</gene>
<reference evidence="1" key="1">
    <citation type="submission" date="2017-04" db="EMBL/GenBank/DDBJ databases">
        <title>Genome deletions in a multicellular cyanobacterial endosymbiont for morphological adaptation in marine diatoms.</title>
        <authorList>
            <person name="Wang Y."/>
            <person name="Gao H."/>
            <person name="Li R."/>
            <person name="Xu X."/>
        </authorList>
    </citation>
    <scope>NUCLEOTIDE SEQUENCE</scope>
    <source>
        <strain evidence="1">FACHB 800</strain>
    </source>
</reference>
<keyword evidence="2" id="KW-1185">Reference proteome</keyword>
<evidence type="ECO:0000313" key="1">
    <source>
        <dbReference type="EMBL" id="QXE23008.1"/>
    </source>
</evidence>
<proteinExistence type="predicted"/>
<dbReference type="AlphaFoldDB" id="A0A975Y4B7"/>
<name>A0A975Y4B7_9NOST</name>
<evidence type="ECO:0000313" key="2">
    <source>
        <dbReference type="Proteomes" id="UP000683511"/>
    </source>
</evidence>
<sequence length="44" mass="5106">MSIENISFLDSLILSISFDRVSFFARITARLPTDTTNLNYDYFP</sequence>
<organism evidence="1 2">
    <name type="scientific">Richelia sinica FACHB-800</name>
    <dbReference type="NCBI Taxonomy" id="1357546"/>
    <lineage>
        <taxon>Bacteria</taxon>
        <taxon>Bacillati</taxon>
        <taxon>Cyanobacteriota</taxon>
        <taxon>Cyanophyceae</taxon>
        <taxon>Nostocales</taxon>
        <taxon>Nostocaceae</taxon>
        <taxon>Richelia</taxon>
    </lineage>
</organism>
<accession>A0A975Y4B7</accession>
<dbReference type="KEGG" id="rsin:B6N60_01696"/>
<dbReference type="Proteomes" id="UP000683511">
    <property type="component" value="Chromosome"/>
</dbReference>